<evidence type="ECO:0000256" key="1">
    <source>
        <dbReference type="SAM" id="MobiDB-lite"/>
    </source>
</evidence>
<feature type="region of interest" description="Disordered" evidence="1">
    <location>
        <begin position="24"/>
        <end position="51"/>
    </location>
</feature>
<evidence type="ECO:0008006" key="5">
    <source>
        <dbReference type="Google" id="ProtNLM"/>
    </source>
</evidence>
<accession>A0ABU4STB8</accession>
<reference evidence="3 4" key="2">
    <citation type="submission" date="2023-11" db="EMBL/GenBank/DDBJ databases">
        <authorList>
            <person name="Lara A.C."/>
            <person name="Chronakova A."/>
        </authorList>
    </citation>
    <scope>NUCLEOTIDE SEQUENCE [LARGE SCALE GENOMIC DNA]</scope>
    <source>
        <strain evidence="3 4">BCCO 10_0856</strain>
    </source>
</reference>
<sequence length="194" mass="21594">MRRVVLPVLLLVAVVSCARPEAAGIGGQEMTTGPATTTYSEPPDTTSYPPGFNNEDLHKAAEALKPLLEGEFATTYSRLTVRDNVPMLVIYRKPNPRFEAEVWKTAPNVRIDFRDARYSYAELSEHQRRLMNDIEHWKTRGITINSAGLGQDGSALDVGTETDPPKDVVRQLEAHYPGMSFKVERIGEIVPATR</sequence>
<organism evidence="3 4">
    <name type="scientific">Lentzea miocenica</name>
    <dbReference type="NCBI Taxonomy" id="3095431"/>
    <lineage>
        <taxon>Bacteria</taxon>
        <taxon>Bacillati</taxon>
        <taxon>Actinomycetota</taxon>
        <taxon>Actinomycetes</taxon>
        <taxon>Pseudonocardiales</taxon>
        <taxon>Pseudonocardiaceae</taxon>
        <taxon>Lentzea</taxon>
    </lineage>
</organism>
<feature type="compositionally biased region" description="Polar residues" evidence="1">
    <location>
        <begin position="29"/>
        <end position="48"/>
    </location>
</feature>
<feature type="signal peptide" evidence="2">
    <location>
        <begin position="1"/>
        <end position="18"/>
    </location>
</feature>
<name>A0ABU4STB8_9PSEU</name>
<evidence type="ECO:0000313" key="3">
    <source>
        <dbReference type="EMBL" id="MDX8029152.1"/>
    </source>
</evidence>
<keyword evidence="2" id="KW-0732">Signal</keyword>
<dbReference type="PROSITE" id="PS51257">
    <property type="entry name" value="PROKAR_LIPOPROTEIN"/>
    <property type="match status" value="1"/>
</dbReference>
<gene>
    <name evidence="3" type="ORF">SK803_02970</name>
</gene>
<dbReference type="EMBL" id="JAXAVW010000002">
    <property type="protein sequence ID" value="MDX8029152.1"/>
    <property type="molecule type" value="Genomic_DNA"/>
</dbReference>
<evidence type="ECO:0000313" key="4">
    <source>
        <dbReference type="Proteomes" id="UP001285521"/>
    </source>
</evidence>
<protein>
    <recommendedName>
        <fullName evidence="5">Lipoprotein</fullName>
    </recommendedName>
</protein>
<dbReference type="Proteomes" id="UP001285521">
    <property type="component" value="Unassembled WGS sequence"/>
</dbReference>
<dbReference type="RefSeq" id="WP_319964156.1">
    <property type="nucleotide sequence ID" value="NZ_JAXAVW010000002.1"/>
</dbReference>
<feature type="chain" id="PRO_5045843934" description="Lipoprotein" evidence="2">
    <location>
        <begin position="19"/>
        <end position="194"/>
    </location>
</feature>
<reference evidence="3 4" key="1">
    <citation type="submission" date="2023-11" db="EMBL/GenBank/DDBJ databases">
        <title>Lentzea sokolovensis, sp. nov., Lentzea kristufkii, sp. nov., and Lentzea miocenensis, sp. nov., rare actinobacteria from Sokolov Coal Basin, Miocene lacustrine sediment, Czech Republic.</title>
        <authorList>
            <person name="Lara A."/>
            <person name="Kotroba L."/>
            <person name="Nouioui I."/>
            <person name="Neumann-Schaal M."/>
            <person name="Mast Y."/>
            <person name="Chronakova A."/>
        </authorList>
    </citation>
    <scope>NUCLEOTIDE SEQUENCE [LARGE SCALE GENOMIC DNA]</scope>
    <source>
        <strain evidence="3 4">BCCO 10_0856</strain>
    </source>
</reference>
<comment type="caution">
    <text evidence="3">The sequence shown here is derived from an EMBL/GenBank/DDBJ whole genome shotgun (WGS) entry which is preliminary data.</text>
</comment>
<evidence type="ECO:0000256" key="2">
    <source>
        <dbReference type="SAM" id="SignalP"/>
    </source>
</evidence>
<keyword evidence="4" id="KW-1185">Reference proteome</keyword>
<proteinExistence type="predicted"/>